<accession>A0A7W6EEH3</accession>
<dbReference type="GO" id="GO:0009360">
    <property type="term" value="C:DNA polymerase III complex"/>
    <property type="evidence" value="ECO:0007669"/>
    <property type="project" value="InterPro"/>
</dbReference>
<keyword evidence="6" id="KW-0239">DNA-directed DNA polymerase</keyword>
<evidence type="ECO:0000256" key="3">
    <source>
        <dbReference type="ARBA" id="ARBA00022679"/>
    </source>
</evidence>
<dbReference type="RefSeq" id="WP_183750222.1">
    <property type="nucleotide sequence ID" value="NZ_JACICC010000001.1"/>
</dbReference>
<evidence type="ECO:0000259" key="9">
    <source>
        <dbReference type="Pfam" id="PF06144"/>
    </source>
</evidence>
<dbReference type="EMBL" id="JACICC010000001">
    <property type="protein sequence ID" value="MBB3808191.1"/>
    <property type="molecule type" value="Genomic_DNA"/>
</dbReference>
<dbReference type="GO" id="GO:0003887">
    <property type="term" value="F:DNA-directed DNA polymerase activity"/>
    <property type="evidence" value="ECO:0007669"/>
    <property type="project" value="UniProtKB-KW"/>
</dbReference>
<evidence type="ECO:0000256" key="6">
    <source>
        <dbReference type="ARBA" id="ARBA00022932"/>
    </source>
</evidence>
<sequence>MVAVKAADAERVLSNPDPKAVVFLVYGPDAGLVAERAKRLANGAVEDPADPFQMVRIEGDDVASDPLRLLDEANTIGLFGGRRAIRVSATGRNLASALTPLLATPPQDAIVVVEAGDLQRSSPLRTLCERSPVALAIPCYTDGAREIGGLVDSMLREHNLAIERDARAVLISLLGGDRAASRSEVEKLMLYARGSKEISLADVHAVVGDVSALAVDAAVDAAYGGDLPALDIAFTRLMHEGFDAGVLLGFVLRHGLMLARARNGIEANGGSPASAVEGMRSLHFKRKAAVERHLRLWTGTDLTRVVREVGTATGNTRRNAALAPELAQKTLWSIALAARRAAARG</sequence>
<dbReference type="InterPro" id="IPR027417">
    <property type="entry name" value="P-loop_NTPase"/>
</dbReference>
<dbReference type="GO" id="GO:0003677">
    <property type="term" value="F:DNA binding"/>
    <property type="evidence" value="ECO:0007669"/>
    <property type="project" value="InterPro"/>
</dbReference>
<evidence type="ECO:0000256" key="5">
    <source>
        <dbReference type="ARBA" id="ARBA00022705"/>
    </source>
</evidence>
<evidence type="ECO:0000256" key="1">
    <source>
        <dbReference type="ARBA" id="ARBA00012417"/>
    </source>
</evidence>
<dbReference type="Gene3D" id="3.40.50.300">
    <property type="entry name" value="P-loop containing nucleotide triphosphate hydrolases"/>
    <property type="match status" value="1"/>
</dbReference>
<dbReference type="SUPFAM" id="SSF48019">
    <property type="entry name" value="post-AAA+ oligomerization domain-like"/>
    <property type="match status" value="1"/>
</dbReference>
<dbReference type="NCBIfam" id="TIGR01128">
    <property type="entry name" value="holA"/>
    <property type="match status" value="1"/>
</dbReference>
<evidence type="ECO:0000256" key="7">
    <source>
        <dbReference type="ARBA" id="ARBA00034754"/>
    </source>
</evidence>
<dbReference type="Pfam" id="PF06144">
    <property type="entry name" value="DNA_pol3_delta"/>
    <property type="match status" value="1"/>
</dbReference>
<gene>
    <name evidence="10" type="ORF">FHS81_000245</name>
</gene>
<dbReference type="GO" id="GO:0006261">
    <property type="term" value="P:DNA-templated DNA replication"/>
    <property type="evidence" value="ECO:0007669"/>
    <property type="project" value="TreeGrafter"/>
</dbReference>
<name>A0A7W6EEH3_9HYPH</name>
<dbReference type="InterPro" id="IPR005790">
    <property type="entry name" value="DNA_polIII_delta"/>
</dbReference>
<dbReference type="InterPro" id="IPR008921">
    <property type="entry name" value="DNA_pol3_clamp-load_cplx_C"/>
</dbReference>
<evidence type="ECO:0000313" key="11">
    <source>
        <dbReference type="Proteomes" id="UP000537592"/>
    </source>
</evidence>
<dbReference type="SUPFAM" id="SSF52540">
    <property type="entry name" value="P-loop containing nucleoside triphosphate hydrolases"/>
    <property type="match status" value="1"/>
</dbReference>
<evidence type="ECO:0000256" key="8">
    <source>
        <dbReference type="ARBA" id="ARBA00049244"/>
    </source>
</evidence>
<dbReference type="PANTHER" id="PTHR34388:SF1">
    <property type="entry name" value="DNA POLYMERASE III SUBUNIT DELTA"/>
    <property type="match status" value="1"/>
</dbReference>
<keyword evidence="4 10" id="KW-0548">Nucleotidyltransferase</keyword>
<proteinExistence type="inferred from homology"/>
<evidence type="ECO:0000256" key="2">
    <source>
        <dbReference type="ARBA" id="ARBA00017703"/>
    </source>
</evidence>
<dbReference type="PANTHER" id="PTHR34388">
    <property type="entry name" value="DNA POLYMERASE III SUBUNIT DELTA"/>
    <property type="match status" value="1"/>
</dbReference>
<dbReference type="AlphaFoldDB" id="A0A7W6EEH3"/>
<keyword evidence="3 10" id="KW-0808">Transferase</keyword>
<keyword evidence="5" id="KW-0235">DNA replication</keyword>
<dbReference type="EC" id="2.7.7.7" evidence="1"/>
<feature type="domain" description="DNA polymerase III delta N-terminal" evidence="9">
    <location>
        <begin position="24"/>
        <end position="116"/>
    </location>
</feature>
<comment type="similarity">
    <text evidence="7">Belongs to the DNA polymerase HolA subunit family.</text>
</comment>
<evidence type="ECO:0000256" key="4">
    <source>
        <dbReference type="ARBA" id="ARBA00022695"/>
    </source>
</evidence>
<evidence type="ECO:0000313" key="10">
    <source>
        <dbReference type="EMBL" id="MBB3808191.1"/>
    </source>
</evidence>
<dbReference type="Proteomes" id="UP000537592">
    <property type="component" value="Unassembled WGS sequence"/>
</dbReference>
<protein>
    <recommendedName>
        <fullName evidence="2">DNA polymerase III subunit delta</fullName>
        <ecNumber evidence="1">2.7.7.7</ecNumber>
    </recommendedName>
</protein>
<dbReference type="InterPro" id="IPR010372">
    <property type="entry name" value="DNA_pol3_delta_N"/>
</dbReference>
<reference evidence="10 11" key="1">
    <citation type="submission" date="2020-08" db="EMBL/GenBank/DDBJ databases">
        <title>Genomic Encyclopedia of Type Strains, Phase IV (KMG-IV): sequencing the most valuable type-strain genomes for metagenomic binning, comparative biology and taxonomic classification.</title>
        <authorList>
            <person name="Goeker M."/>
        </authorList>
    </citation>
    <scope>NUCLEOTIDE SEQUENCE [LARGE SCALE GENOMIC DNA]</scope>
    <source>
        <strain evidence="10 11">DSM 28760</strain>
    </source>
</reference>
<dbReference type="Gene3D" id="1.10.8.60">
    <property type="match status" value="1"/>
</dbReference>
<comment type="catalytic activity">
    <reaction evidence="8">
        <text>DNA(n) + a 2'-deoxyribonucleoside 5'-triphosphate = DNA(n+1) + diphosphate</text>
        <dbReference type="Rhea" id="RHEA:22508"/>
        <dbReference type="Rhea" id="RHEA-COMP:17339"/>
        <dbReference type="Rhea" id="RHEA-COMP:17340"/>
        <dbReference type="ChEBI" id="CHEBI:33019"/>
        <dbReference type="ChEBI" id="CHEBI:61560"/>
        <dbReference type="ChEBI" id="CHEBI:173112"/>
        <dbReference type="EC" id="2.7.7.7"/>
    </reaction>
</comment>
<keyword evidence="11" id="KW-1185">Reference proteome</keyword>
<organism evidence="10 11">
    <name type="scientific">Pseudochelatococcus contaminans</name>
    <dbReference type="NCBI Taxonomy" id="1538103"/>
    <lineage>
        <taxon>Bacteria</taxon>
        <taxon>Pseudomonadati</taxon>
        <taxon>Pseudomonadota</taxon>
        <taxon>Alphaproteobacteria</taxon>
        <taxon>Hyphomicrobiales</taxon>
        <taxon>Chelatococcaceae</taxon>
        <taxon>Pseudochelatococcus</taxon>
    </lineage>
</organism>
<comment type="caution">
    <text evidence="10">The sequence shown here is derived from an EMBL/GenBank/DDBJ whole genome shotgun (WGS) entry which is preliminary data.</text>
</comment>